<dbReference type="SUPFAM" id="SSF53474">
    <property type="entry name" value="alpha/beta-Hydrolases"/>
    <property type="match status" value="1"/>
</dbReference>
<comment type="caution">
    <text evidence="3">The sequence shown here is derived from an EMBL/GenBank/DDBJ whole genome shotgun (WGS) entry which is preliminary data.</text>
</comment>
<evidence type="ECO:0000259" key="2">
    <source>
        <dbReference type="Pfam" id="PF00561"/>
    </source>
</evidence>
<dbReference type="GO" id="GO:0016787">
    <property type="term" value="F:hydrolase activity"/>
    <property type="evidence" value="ECO:0007669"/>
    <property type="project" value="UniProtKB-KW"/>
</dbReference>
<feature type="domain" description="AB hydrolase-1" evidence="2">
    <location>
        <begin position="25"/>
        <end position="248"/>
    </location>
</feature>
<sequence length="265" mass="29724">MEIELNFKTSDGVTLEFSSVGEGTPIIFIAGYSGHEYSWSAQTDFLSQSGFRCLHLDKRGHGKNADVISGLRMSRLAKDIKEMVNLLGLKSYHIISHSMGCGVAFEYISLFGEHDVKSVTFIDSSPKPINTSEWQLGMYGLTWQTITEANTILASLSLIKKKINTDLLRKMMRGNQVFKFEQTEPLLLDLLTKDYRDVLKQTTRPILFVSGELSPLFPTQLTTYYVETAQHAQSFLVKGAGHLPYAESPDETNHVLLTFLQENGC</sequence>
<evidence type="ECO:0000256" key="1">
    <source>
        <dbReference type="ARBA" id="ARBA00022801"/>
    </source>
</evidence>
<organism evidence="3 4">
    <name type="scientific">Pseudolactococcus chungangensis CAU 28 = DSM 22330</name>
    <dbReference type="NCBI Taxonomy" id="1122154"/>
    <lineage>
        <taxon>Bacteria</taxon>
        <taxon>Bacillati</taxon>
        <taxon>Bacillota</taxon>
        <taxon>Bacilli</taxon>
        <taxon>Lactobacillales</taxon>
        <taxon>Streptococcaceae</taxon>
        <taxon>Pseudolactococcus</taxon>
    </lineage>
</organism>
<accession>A0ABX4I7X9</accession>
<dbReference type="EMBL" id="JXJT01000005">
    <property type="protein sequence ID" value="PCS04100.1"/>
    <property type="molecule type" value="Genomic_DNA"/>
</dbReference>
<name>A0ABX4I7X9_9LACT</name>
<dbReference type="Proteomes" id="UP000218979">
    <property type="component" value="Unassembled WGS sequence"/>
</dbReference>
<dbReference type="Gene3D" id="3.40.50.1820">
    <property type="entry name" value="alpha/beta hydrolase"/>
    <property type="match status" value="1"/>
</dbReference>
<dbReference type="PANTHER" id="PTHR43798:SF31">
    <property type="entry name" value="AB HYDROLASE SUPERFAMILY PROTEIN YCLE"/>
    <property type="match status" value="1"/>
</dbReference>
<protein>
    <submittedName>
        <fullName evidence="3">Alpha/beta superfamily hydrolase</fullName>
    </submittedName>
</protein>
<evidence type="ECO:0000313" key="3">
    <source>
        <dbReference type="EMBL" id="PCS04100.1"/>
    </source>
</evidence>
<reference evidence="3 4" key="1">
    <citation type="submission" date="2014-12" db="EMBL/GenBank/DDBJ databases">
        <title>Draft genome sequences of 10 type strains of Lactococcus.</title>
        <authorList>
            <person name="Sun Z."/>
            <person name="Zhong Z."/>
            <person name="Liu W."/>
            <person name="Zhang W."/>
            <person name="Zhang H."/>
        </authorList>
    </citation>
    <scope>NUCLEOTIDE SEQUENCE [LARGE SCALE GENOMIC DNA]</scope>
    <source>
        <strain evidence="3 4">DSM 22330</strain>
    </source>
</reference>
<dbReference type="Pfam" id="PF00561">
    <property type="entry name" value="Abhydrolase_1"/>
    <property type="match status" value="1"/>
</dbReference>
<dbReference type="PANTHER" id="PTHR43798">
    <property type="entry name" value="MONOACYLGLYCEROL LIPASE"/>
    <property type="match status" value="1"/>
</dbReference>
<proteinExistence type="predicted"/>
<keyword evidence="1 3" id="KW-0378">Hydrolase</keyword>
<dbReference type="InterPro" id="IPR050266">
    <property type="entry name" value="AB_hydrolase_sf"/>
</dbReference>
<dbReference type="InterPro" id="IPR029058">
    <property type="entry name" value="AB_hydrolase_fold"/>
</dbReference>
<keyword evidence="4" id="KW-1185">Reference proteome</keyword>
<evidence type="ECO:0000313" key="4">
    <source>
        <dbReference type="Proteomes" id="UP000218979"/>
    </source>
</evidence>
<dbReference type="InterPro" id="IPR000073">
    <property type="entry name" value="AB_hydrolase_1"/>
</dbReference>
<gene>
    <name evidence="3" type="ORF">RR45_GL001691</name>
</gene>